<evidence type="ECO:0000313" key="1">
    <source>
        <dbReference type="EMBL" id="MPM02383.1"/>
    </source>
</evidence>
<organism evidence="1">
    <name type="scientific">bioreactor metagenome</name>
    <dbReference type="NCBI Taxonomy" id="1076179"/>
    <lineage>
        <taxon>unclassified sequences</taxon>
        <taxon>metagenomes</taxon>
        <taxon>ecological metagenomes</taxon>
    </lineage>
</organism>
<comment type="caution">
    <text evidence="1">The sequence shown here is derived from an EMBL/GenBank/DDBJ whole genome shotgun (WGS) entry which is preliminary data.</text>
</comment>
<protein>
    <submittedName>
        <fullName evidence="1">Uncharacterized protein</fullName>
    </submittedName>
</protein>
<name>A0A644WIP4_9ZZZZ</name>
<gene>
    <name evidence="1" type="ORF">SDC9_48630</name>
</gene>
<proteinExistence type="predicted"/>
<accession>A0A644WIP4</accession>
<sequence length="278" mass="31012">MSRLTLTTRNGEVQELSLPLGAEEFLKRPMPYYMVYGRASATFETPDAELNEALASCLPETMEGGVKELSLLAYILGKTDDEGLTRIKESLPERAGSVADILKGVYSPYDLHRLADRHTRTIQQDIEKQRMTGGELFKRVMARATENGDLVHFDAIGDYSLADDMENGKLCSYEFDLLPAVNFGGSEGIYIDCSLRGKFDESGRKALHIGTLKTLDTGLEACKTMGELCGVLLYHENQYVNENLCFFDSTEAIERMLSKPLRMEQAPTMEMTMGGQQM</sequence>
<dbReference type="EMBL" id="VSSQ01000864">
    <property type="protein sequence ID" value="MPM02383.1"/>
    <property type="molecule type" value="Genomic_DNA"/>
</dbReference>
<reference evidence="1" key="1">
    <citation type="submission" date="2019-08" db="EMBL/GenBank/DDBJ databases">
        <authorList>
            <person name="Kucharzyk K."/>
            <person name="Murdoch R.W."/>
            <person name="Higgins S."/>
            <person name="Loffler F."/>
        </authorList>
    </citation>
    <scope>NUCLEOTIDE SEQUENCE</scope>
</reference>
<dbReference type="AlphaFoldDB" id="A0A644WIP4"/>